<organism evidence="2 3">
    <name type="scientific">Streptomyces rhizosphaericus</name>
    <dbReference type="NCBI Taxonomy" id="114699"/>
    <lineage>
        <taxon>Bacteria</taxon>
        <taxon>Bacillati</taxon>
        <taxon>Actinomycetota</taxon>
        <taxon>Actinomycetes</taxon>
        <taxon>Kitasatosporales</taxon>
        <taxon>Streptomycetaceae</taxon>
        <taxon>Streptomyces</taxon>
        <taxon>Streptomyces violaceusniger group</taxon>
    </lineage>
</organism>
<reference evidence="2 3" key="1">
    <citation type="journal article" date="2019" name="Int. J. Syst. Evol. Microbiol.">
        <title>The Global Catalogue of Microorganisms (GCM) 10K type strain sequencing project: providing services to taxonomists for standard genome sequencing and annotation.</title>
        <authorList>
            <consortium name="The Broad Institute Genomics Platform"/>
            <consortium name="The Broad Institute Genome Sequencing Center for Infectious Disease"/>
            <person name="Wu L."/>
            <person name="Ma J."/>
        </authorList>
    </citation>
    <scope>NUCLEOTIDE SEQUENCE [LARGE SCALE GENOMIC DNA]</scope>
    <source>
        <strain evidence="2 3">JCM 11444</strain>
    </source>
</reference>
<evidence type="ECO:0000256" key="1">
    <source>
        <dbReference type="SAM" id="MobiDB-lite"/>
    </source>
</evidence>
<feature type="region of interest" description="Disordered" evidence="1">
    <location>
        <begin position="1"/>
        <end position="94"/>
    </location>
</feature>
<feature type="compositionally biased region" description="Polar residues" evidence="1">
    <location>
        <begin position="69"/>
        <end position="80"/>
    </location>
</feature>
<evidence type="ECO:0000313" key="2">
    <source>
        <dbReference type="EMBL" id="GAA0964585.1"/>
    </source>
</evidence>
<evidence type="ECO:0000313" key="3">
    <source>
        <dbReference type="Proteomes" id="UP001500418"/>
    </source>
</evidence>
<protein>
    <submittedName>
        <fullName evidence="2">Uncharacterized protein</fullName>
    </submittedName>
</protein>
<name>A0ABN1RVN2_9ACTN</name>
<sequence>MTPIPAPTGAGQGSALSRTAYRTPDRAAGTGSHPSGPARCPVIVGYRPRPWQPHPQKLARLYNDAVGPSSWNDRGLSSPTDRAGFPSTGTPSDR</sequence>
<dbReference type="EMBL" id="BAAAID010000248">
    <property type="protein sequence ID" value="GAA0964585.1"/>
    <property type="molecule type" value="Genomic_DNA"/>
</dbReference>
<keyword evidence="3" id="KW-1185">Reference proteome</keyword>
<comment type="caution">
    <text evidence="2">The sequence shown here is derived from an EMBL/GenBank/DDBJ whole genome shotgun (WGS) entry which is preliminary data.</text>
</comment>
<accession>A0ABN1RVN2</accession>
<proteinExistence type="predicted"/>
<gene>
    <name evidence="2" type="ORF">GCM10009575_099290</name>
</gene>
<dbReference type="Proteomes" id="UP001500418">
    <property type="component" value="Unassembled WGS sequence"/>
</dbReference>